<dbReference type="AlphaFoldDB" id="A0A0A9D270"/>
<organism evidence="2">
    <name type="scientific">Arundo donax</name>
    <name type="common">Giant reed</name>
    <name type="synonym">Donax arundinaceus</name>
    <dbReference type="NCBI Taxonomy" id="35708"/>
    <lineage>
        <taxon>Eukaryota</taxon>
        <taxon>Viridiplantae</taxon>
        <taxon>Streptophyta</taxon>
        <taxon>Embryophyta</taxon>
        <taxon>Tracheophyta</taxon>
        <taxon>Spermatophyta</taxon>
        <taxon>Magnoliopsida</taxon>
        <taxon>Liliopsida</taxon>
        <taxon>Poales</taxon>
        <taxon>Poaceae</taxon>
        <taxon>PACMAD clade</taxon>
        <taxon>Arundinoideae</taxon>
        <taxon>Arundineae</taxon>
        <taxon>Arundo</taxon>
    </lineage>
</organism>
<protein>
    <submittedName>
        <fullName evidence="2">Uncharacterized protein</fullName>
    </submittedName>
</protein>
<evidence type="ECO:0000256" key="1">
    <source>
        <dbReference type="SAM" id="Phobius"/>
    </source>
</evidence>
<feature type="transmembrane region" description="Helical" evidence="1">
    <location>
        <begin position="21"/>
        <end position="38"/>
    </location>
</feature>
<sequence length="90" mass="10549">MLILQHMYMLKMMDQKEGLIMLARSDVILFVSYGSSIYDHFHNNSYFACLMIWQHVIYAIPTVCMPMHMGCNLATVYTFKKLNIDSMDTK</sequence>
<proteinExistence type="predicted"/>
<keyword evidence="1" id="KW-0472">Membrane</keyword>
<keyword evidence="1" id="KW-0812">Transmembrane</keyword>
<feature type="transmembrane region" description="Helical" evidence="1">
    <location>
        <begin position="58"/>
        <end position="79"/>
    </location>
</feature>
<name>A0A0A9D270_ARUDO</name>
<accession>A0A0A9D270</accession>
<reference evidence="2" key="2">
    <citation type="journal article" date="2015" name="Data Brief">
        <title>Shoot transcriptome of the giant reed, Arundo donax.</title>
        <authorList>
            <person name="Barrero R.A."/>
            <person name="Guerrero F.D."/>
            <person name="Moolhuijzen P."/>
            <person name="Goolsby J.A."/>
            <person name="Tidwell J."/>
            <person name="Bellgard S.E."/>
            <person name="Bellgard M.I."/>
        </authorList>
    </citation>
    <scope>NUCLEOTIDE SEQUENCE</scope>
    <source>
        <tissue evidence="2">Shoot tissue taken approximately 20 cm above the soil surface</tissue>
    </source>
</reference>
<evidence type="ECO:0000313" key="2">
    <source>
        <dbReference type="EMBL" id="JAD77847.1"/>
    </source>
</evidence>
<keyword evidence="1" id="KW-1133">Transmembrane helix</keyword>
<reference evidence="2" key="1">
    <citation type="submission" date="2014-09" db="EMBL/GenBank/DDBJ databases">
        <authorList>
            <person name="Magalhaes I.L.F."/>
            <person name="Oliveira U."/>
            <person name="Santos F.R."/>
            <person name="Vidigal T.H.D.A."/>
            <person name="Brescovit A.D."/>
            <person name="Santos A.J."/>
        </authorList>
    </citation>
    <scope>NUCLEOTIDE SEQUENCE</scope>
    <source>
        <tissue evidence="2">Shoot tissue taken approximately 20 cm above the soil surface</tissue>
    </source>
</reference>
<dbReference type="EMBL" id="GBRH01220048">
    <property type="protein sequence ID" value="JAD77847.1"/>
    <property type="molecule type" value="Transcribed_RNA"/>
</dbReference>